<proteinExistence type="predicted"/>
<dbReference type="AlphaFoldDB" id="A0A6J6FV47"/>
<reference evidence="2" key="1">
    <citation type="submission" date="2020-05" db="EMBL/GenBank/DDBJ databases">
        <authorList>
            <person name="Chiriac C."/>
            <person name="Salcher M."/>
            <person name="Ghai R."/>
            <person name="Kavagutti S V."/>
        </authorList>
    </citation>
    <scope>NUCLEOTIDE SEQUENCE</scope>
</reference>
<evidence type="ECO:0000313" key="2">
    <source>
        <dbReference type="EMBL" id="CAB4588488.1"/>
    </source>
</evidence>
<feature type="transmembrane region" description="Helical" evidence="1">
    <location>
        <begin position="38"/>
        <end position="60"/>
    </location>
</feature>
<protein>
    <submittedName>
        <fullName evidence="2">Unannotated protein</fullName>
    </submittedName>
</protein>
<accession>A0A6J6FV47</accession>
<evidence type="ECO:0000313" key="3">
    <source>
        <dbReference type="EMBL" id="CAB4675810.1"/>
    </source>
</evidence>
<organism evidence="2">
    <name type="scientific">freshwater metagenome</name>
    <dbReference type="NCBI Taxonomy" id="449393"/>
    <lineage>
        <taxon>unclassified sequences</taxon>
        <taxon>metagenomes</taxon>
        <taxon>ecological metagenomes</taxon>
    </lineage>
</organism>
<sequence length="125" mass="14019">MWIDLLVLSYFLWIAYYDCRFHLIRNIDLVLLLLIQSLVYLGNFLIALSAISIYLLLNLLAKGKIGAGDVKLSFFCATPLGSLSEILNSISIAWIAGGLFALTRRPQAIPFAPFMIFGTYMVKIL</sequence>
<name>A0A6J6FV47_9ZZZZ</name>
<gene>
    <name evidence="2" type="ORF">UFOPK1776_00481</name>
    <name evidence="3" type="ORF">UFOPK2355_00347</name>
</gene>
<keyword evidence="1" id="KW-0812">Transmembrane</keyword>
<feature type="transmembrane region" description="Helical" evidence="1">
    <location>
        <begin position="72"/>
        <end position="96"/>
    </location>
</feature>
<evidence type="ECO:0000256" key="1">
    <source>
        <dbReference type="SAM" id="Phobius"/>
    </source>
</evidence>
<keyword evidence="1" id="KW-1133">Transmembrane helix</keyword>
<keyword evidence="1" id="KW-0472">Membrane</keyword>
<dbReference type="EMBL" id="CAEZXF010000065">
    <property type="protein sequence ID" value="CAB4675810.1"/>
    <property type="molecule type" value="Genomic_DNA"/>
</dbReference>
<dbReference type="EMBL" id="CAEZUC010000056">
    <property type="protein sequence ID" value="CAB4588488.1"/>
    <property type="molecule type" value="Genomic_DNA"/>
</dbReference>